<accession>A0A645G9J7</accession>
<dbReference type="EMBL" id="VSSQ01070719">
    <property type="protein sequence ID" value="MPN22479.1"/>
    <property type="molecule type" value="Genomic_DNA"/>
</dbReference>
<dbReference type="GO" id="GO:0030170">
    <property type="term" value="F:pyridoxal phosphate binding"/>
    <property type="evidence" value="ECO:0007669"/>
    <property type="project" value="TreeGrafter"/>
</dbReference>
<dbReference type="InterPro" id="IPR000821">
    <property type="entry name" value="Ala_racemase"/>
</dbReference>
<evidence type="ECO:0000256" key="1">
    <source>
        <dbReference type="ARBA" id="ARBA00001933"/>
    </source>
</evidence>
<dbReference type="GO" id="GO:0005829">
    <property type="term" value="C:cytosol"/>
    <property type="evidence" value="ECO:0007669"/>
    <property type="project" value="TreeGrafter"/>
</dbReference>
<dbReference type="PANTHER" id="PTHR30511">
    <property type="entry name" value="ALANINE RACEMASE"/>
    <property type="match status" value="1"/>
</dbReference>
<dbReference type="PRINTS" id="PR00992">
    <property type="entry name" value="ALARACEMASE"/>
</dbReference>
<evidence type="ECO:0000259" key="4">
    <source>
        <dbReference type="SMART" id="SM01005"/>
    </source>
</evidence>
<proteinExistence type="predicted"/>
<keyword evidence="2" id="KW-0663">Pyridoxal phosphate</keyword>
<dbReference type="InterPro" id="IPR009006">
    <property type="entry name" value="Ala_racemase/Decarboxylase_C"/>
</dbReference>
<evidence type="ECO:0000313" key="5">
    <source>
        <dbReference type="EMBL" id="MPN22479.1"/>
    </source>
</evidence>
<dbReference type="AlphaFoldDB" id="A0A645G9J7"/>
<dbReference type="SMART" id="SM01005">
    <property type="entry name" value="Ala_racemase_C"/>
    <property type="match status" value="1"/>
</dbReference>
<gene>
    <name evidence="5" type="ORF">SDC9_169862</name>
</gene>
<dbReference type="InterPro" id="IPR011079">
    <property type="entry name" value="Ala_racemase_C"/>
</dbReference>
<dbReference type="PANTHER" id="PTHR30511:SF0">
    <property type="entry name" value="ALANINE RACEMASE, CATABOLIC-RELATED"/>
    <property type="match status" value="1"/>
</dbReference>
<reference evidence="5" key="1">
    <citation type="submission" date="2019-08" db="EMBL/GenBank/DDBJ databases">
        <authorList>
            <person name="Kucharzyk K."/>
            <person name="Murdoch R.W."/>
            <person name="Higgins S."/>
            <person name="Loffler F."/>
        </authorList>
    </citation>
    <scope>NUCLEOTIDE SEQUENCE</scope>
</reference>
<dbReference type="SUPFAM" id="SSF50621">
    <property type="entry name" value="Alanine racemase C-terminal domain-like"/>
    <property type="match status" value="1"/>
</dbReference>
<dbReference type="EC" id="5.1.1.1" evidence="5"/>
<dbReference type="GO" id="GO:0006522">
    <property type="term" value="P:alanine metabolic process"/>
    <property type="evidence" value="ECO:0007669"/>
    <property type="project" value="InterPro"/>
</dbReference>
<dbReference type="GO" id="GO:0008784">
    <property type="term" value="F:alanine racemase activity"/>
    <property type="evidence" value="ECO:0007669"/>
    <property type="project" value="UniProtKB-EC"/>
</dbReference>
<name>A0A645G9J7_9ZZZZ</name>
<keyword evidence="3 5" id="KW-0413">Isomerase</keyword>
<dbReference type="Pfam" id="PF00842">
    <property type="entry name" value="Ala_racemase_C"/>
    <property type="match status" value="1"/>
</dbReference>
<evidence type="ECO:0000256" key="3">
    <source>
        <dbReference type="ARBA" id="ARBA00023235"/>
    </source>
</evidence>
<dbReference type="Gene3D" id="2.40.37.10">
    <property type="entry name" value="Lyase, Ornithine Decarboxylase, Chain A, domain 1"/>
    <property type="match status" value="1"/>
</dbReference>
<feature type="domain" description="Alanine racemase C-terminal" evidence="4">
    <location>
        <begin position="2"/>
        <end position="120"/>
    </location>
</feature>
<organism evidence="5">
    <name type="scientific">bioreactor metagenome</name>
    <dbReference type="NCBI Taxonomy" id="1076179"/>
    <lineage>
        <taxon>unclassified sequences</taxon>
        <taxon>metagenomes</taxon>
        <taxon>ecological metagenomes</taxon>
    </lineage>
</organism>
<sequence>MRELPAGATVGYFRTCKLTARTRVATICAGYTDGLPLALSNRGRVLVNGVSCPILGRLSMDYTTVDVSAVPGEIGWGTPVTLWGEEGKECIEIEEWARLKNTHAHDILCALGTRVERIYTETR</sequence>
<comment type="caution">
    <text evidence="5">The sequence shown here is derived from an EMBL/GenBank/DDBJ whole genome shotgun (WGS) entry which is preliminary data.</text>
</comment>
<evidence type="ECO:0000256" key="2">
    <source>
        <dbReference type="ARBA" id="ARBA00022898"/>
    </source>
</evidence>
<comment type="cofactor">
    <cofactor evidence="1">
        <name>pyridoxal 5'-phosphate</name>
        <dbReference type="ChEBI" id="CHEBI:597326"/>
    </cofactor>
</comment>
<protein>
    <submittedName>
        <fullName evidence="5">Alanine racemase</fullName>
        <ecNumber evidence="5">5.1.1.1</ecNumber>
    </submittedName>
</protein>